<accession>A0A7C3SIY6</accession>
<proteinExistence type="predicted"/>
<dbReference type="EMBL" id="DTHB01000043">
    <property type="protein sequence ID" value="HGB14761.1"/>
    <property type="molecule type" value="Genomic_DNA"/>
</dbReference>
<evidence type="ECO:0000256" key="1">
    <source>
        <dbReference type="SAM" id="Phobius"/>
    </source>
</evidence>
<evidence type="ECO:0000313" key="2">
    <source>
        <dbReference type="EMBL" id="HGB14761.1"/>
    </source>
</evidence>
<keyword evidence="1" id="KW-0472">Membrane</keyword>
<organism evidence="2">
    <name type="scientific">Desulfobacca acetoxidans</name>
    <dbReference type="NCBI Taxonomy" id="60893"/>
    <lineage>
        <taxon>Bacteria</taxon>
        <taxon>Pseudomonadati</taxon>
        <taxon>Thermodesulfobacteriota</taxon>
        <taxon>Desulfobaccia</taxon>
        <taxon>Desulfobaccales</taxon>
        <taxon>Desulfobaccaceae</taxon>
        <taxon>Desulfobacca</taxon>
    </lineage>
</organism>
<feature type="transmembrane region" description="Helical" evidence="1">
    <location>
        <begin position="176"/>
        <end position="195"/>
    </location>
</feature>
<comment type="caution">
    <text evidence="2">The sequence shown here is derived from an EMBL/GenBank/DDBJ whole genome shotgun (WGS) entry which is preliminary data.</text>
</comment>
<dbReference type="AlphaFoldDB" id="A0A7C3SIY6"/>
<keyword evidence="1" id="KW-1133">Transmembrane helix</keyword>
<gene>
    <name evidence="2" type="ORF">ENV62_05955</name>
</gene>
<feature type="transmembrane region" description="Helical" evidence="1">
    <location>
        <begin position="143"/>
        <end position="164"/>
    </location>
</feature>
<protein>
    <submittedName>
        <fullName evidence="2">Uncharacterized protein</fullName>
    </submittedName>
</protein>
<sequence>MPGKSSPDSSSQAGATLILEVAPQPGEVPLRISVTVQNFAADLLTLKVTGSPSWIEWATLSGREAHLHLPPAGFPEPGTIPGRITWVKQSDPEGSLVFLGLTVGQPAAKVQKLLEDQVLHTPKDMQDLWRQWDRVQIKSRRSAVMGIAALVIGGALGAAGVVLALSPQRFPPSYGFGLLAAGGLLVLAGAVWICWRPRI</sequence>
<name>A0A7C3SIY6_9BACT</name>
<reference evidence="2" key="1">
    <citation type="journal article" date="2020" name="mSystems">
        <title>Genome- and Community-Level Interaction Insights into Carbon Utilization and Element Cycling Functions of Hydrothermarchaeota in Hydrothermal Sediment.</title>
        <authorList>
            <person name="Zhou Z."/>
            <person name="Liu Y."/>
            <person name="Xu W."/>
            <person name="Pan J."/>
            <person name="Luo Z.H."/>
            <person name="Li M."/>
        </authorList>
    </citation>
    <scope>NUCLEOTIDE SEQUENCE [LARGE SCALE GENOMIC DNA]</scope>
    <source>
        <strain evidence="2">SpSt-776</strain>
    </source>
</reference>
<keyword evidence="1" id="KW-0812">Transmembrane</keyword>